<dbReference type="Proteomes" id="UP000008810">
    <property type="component" value="Chromosome 1"/>
</dbReference>
<sequence length="260" mass="27466">MGVEEAKVTLQGPYVVRPLPIPRLPTKLHRCHRPTALDPASTRSLEYLASHLSPHDEDTASHPDAGAPPPSLPLPPGSAVVPQDDAATPSKSGAGGGGPHRRASHLKKGLPQEPLDGIWKQASLLPPRRSSSRCASSAERPVRFTRPRCFGWPARRTNGVCRHRRAPTARSSSSAAAVFERGVLPHSHVSVPTSLGPPATTARRTLFFQILLLGDMTAPESLKSGASISPRFSLLPDLPLPLPIDRAVGGWSAAGGEGGD</sequence>
<evidence type="ECO:0000313" key="2">
    <source>
        <dbReference type="EMBL" id="KQK12514.1"/>
    </source>
</evidence>
<feature type="compositionally biased region" description="Basic residues" evidence="1">
    <location>
        <begin position="99"/>
        <end position="108"/>
    </location>
</feature>
<evidence type="ECO:0000313" key="4">
    <source>
        <dbReference type="Proteomes" id="UP000008810"/>
    </source>
</evidence>
<keyword evidence="4" id="KW-1185">Reference proteome</keyword>
<accession>A0A0Q3RGY1</accession>
<organism evidence="2">
    <name type="scientific">Brachypodium distachyon</name>
    <name type="common">Purple false brome</name>
    <name type="synonym">Trachynia distachya</name>
    <dbReference type="NCBI Taxonomy" id="15368"/>
    <lineage>
        <taxon>Eukaryota</taxon>
        <taxon>Viridiplantae</taxon>
        <taxon>Streptophyta</taxon>
        <taxon>Embryophyta</taxon>
        <taxon>Tracheophyta</taxon>
        <taxon>Spermatophyta</taxon>
        <taxon>Magnoliopsida</taxon>
        <taxon>Liliopsida</taxon>
        <taxon>Poales</taxon>
        <taxon>Poaceae</taxon>
        <taxon>BOP clade</taxon>
        <taxon>Pooideae</taxon>
        <taxon>Stipodae</taxon>
        <taxon>Brachypodieae</taxon>
        <taxon>Brachypodium</taxon>
    </lineage>
</organism>
<protein>
    <submittedName>
        <fullName evidence="2 3">Uncharacterized protein</fullName>
    </submittedName>
</protein>
<evidence type="ECO:0000256" key="1">
    <source>
        <dbReference type="SAM" id="MobiDB-lite"/>
    </source>
</evidence>
<dbReference type="EMBL" id="CM000880">
    <property type="protein sequence ID" value="KQK12514.1"/>
    <property type="molecule type" value="Genomic_DNA"/>
</dbReference>
<proteinExistence type="predicted"/>
<reference evidence="2 3" key="1">
    <citation type="journal article" date="2010" name="Nature">
        <title>Genome sequencing and analysis of the model grass Brachypodium distachyon.</title>
        <authorList>
            <consortium name="International Brachypodium Initiative"/>
        </authorList>
    </citation>
    <scope>NUCLEOTIDE SEQUENCE [LARGE SCALE GENOMIC DNA]</scope>
    <source>
        <strain evidence="2 3">Bd21</strain>
    </source>
</reference>
<dbReference type="Gramene" id="KQK12514">
    <property type="protein sequence ID" value="KQK12514"/>
    <property type="gene ID" value="BRADI_1g04191v3"/>
</dbReference>
<evidence type="ECO:0000313" key="3">
    <source>
        <dbReference type="EnsemblPlants" id="KQK12514"/>
    </source>
</evidence>
<name>A0A0Q3RGY1_BRADI</name>
<reference evidence="2" key="2">
    <citation type="submission" date="2017-06" db="EMBL/GenBank/DDBJ databases">
        <title>WGS assembly of Brachypodium distachyon.</title>
        <authorList>
            <consortium name="The International Brachypodium Initiative"/>
            <person name="Lucas S."/>
            <person name="Harmon-Smith M."/>
            <person name="Lail K."/>
            <person name="Tice H."/>
            <person name="Grimwood J."/>
            <person name="Bruce D."/>
            <person name="Barry K."/>
            <person name="Shu S."/>
            <person name="Lindquist E."/>
            <person name="Wang M."/>
            <person name="Pitluck S."/>
            <person name="Vogel J.P."/>
            <person name="Garvin D.F."/>
            <person name="Mockler T.C."/>
            <person name="Schmutz J."/>
            <person name="Rokhsar D."/>
            <person name="Bevan M.W."/>
        </authorList>
    </citation>
    <scope>NUCLEOTIDE SEQUENCE</scope>
    <source>
        <strain evidence="2">Bd21</strain>
    </source>
</reference>
<gene>
    <name evidence="2" type="ORF">BRADI_1g04191v3</name>
</gene>
<dbReference type="AlphaFoldDB" id="A0A0Q3RGY1"/>
<dbReference type="EnsemblPlants" id="KQK12514">
    <property type="protein sequence ID" value="KQK12514"/>
    <property type="gene ID" value="BRADI_1g04191v3"/>
</dbReference>
<feature type="region of interest" description="Disordered" evidence="1">
    <location>
        <begin position="54"/>
        <end position="114"/>
    </location>
</feature>
<feature type="compositionally biased region" description="Pro residues" evidence="1">
    <location>
        <begin position="66"/>
        <end position="76"/>
    </location>
</feature>
<dbReference type="InParanoid" id="A0A0Q3RGY1"/>
<reference evidence="3" key="3">
    <citation type="submission" date="2018-08" db="UniProtKB">
        <authorList>
            <consortium name="EnsemblPlants"/>
        </authorList>
    </citation>
    <scope>IDENTIFICATION</scope>
    <source>
        <strain evidence="3">cv. Bd21</strain>
    </source>
</reference>